<reference evidence="3" key="1">
    <citation type="submission" date="2016-10" db="EMBL/GenBank/DDBJ databases">
        <authorList>
            <person name="Varghese N."/>
            <person name="Submissions S."/>
        </authorList>
    </citation>
    <scope>NUCLEOTIDE SEQUENCE [LARGE SCALE GENOMIC DNA]</scope>
    <source>
        <strain evidence="3">NLAE-zl-G277</strain>
    </source>
</reference>
<dbReference type="Proteomes" id="UP000198508">
    <property type="component" value="Unassembled WGS sequence"/>
</dbReference>
<dbReference type="STRING" id="460384.SAMN05216313_10875"/>
<evidence type="ECO:0000313" key="3">
    <source>
        <dbReference type="Proteomes" id="UP000198508"/>
    </source>
</evidence>
<feature type="transmembrane region" description="Helical" evidence="1">
    <location>
        <begin position="356"/>
        <end position="375"/>
    </location>
</feature>
<dbReference type="AlphaFoldDB" id="A0A1I0F9S2"/>
<dbReference type="GO" id="GO:1902604">
    <property type="term" value="P:p-aminobenzoyl-glutamate transmembrane transport"/>
    <property type="evidence" value="ECO:0007669"/>
    <property type="project" value="InterPro"/>
</dbReference>
<dbReference type="PANTHER" id="PTHR30282">
    <property type="entry name" value="P-AMINOBENZOYL GLUTAMATE TRANSPORTER"/>
    <property type="match status" value="1"/>
</dbReference>
<keyword evidence="1" id="KW-0812">Transmembrane</keyword>
<feature type="transmembrane region" description="Helical" evidence="1">
    <location>
        <begin position="137"/>
        <end position="160"/>
    </location>
</feature>
<keyword evidence="1" id="KW-1133">Transmembrane helix</keyword>
<feature type="transmembrane region" description="Helical" evidence="1">
    <location>
        <begin position="316"/>
        <end position="335"/>
    </location>
</feature>
<dbReference type="InterPro" id="IPR004697">
    <property type="entry name" value="AbgT"/>
</dbReference>
<dbReference type="EMBL" id="FOIM01000008">
    <property type="protein sequence ID" value="SET54945.1"/>
    <property type="molecule type" value="Genomic_DNA"/>
</dbReference>
<feature type="transmembrane region" description="Helical" evidence="1">
    <location>
        <begin position="69"/>
        <end position="86"/>
    </location>
</feature>
<protein>
    <submittedName>
        <fullName evidence="2">Aminobenzoyl-glutamate transport protein</fullName>
    </submittedName>
</protein>
<dbReference type="Pfam" id="PF03806">
    <property type="entry name" value="ABG_transport"/>
    <property type="match status" value="1"/>
</dbReference>
<proteinExistence type="predicted"/>
<feature type="transmembrane region" description="Helical" evidence="1">
    <location>
        <begin position="422"/>
        <end position="439"/>
    </location>
</feature>
<feature type="transmembrane region" description="Helical" evidence="1">
    <location>
        <begin position="172"/>
        <end position="194"/>
    </location>
</feature>
<feature type="transmembrane region" description="Helical" evidence="1">
    <location>
        <begin position="214"/>
        <end position="239"/>
    </location>
</feature>
<evidence type="ECO:0000313" key="2">
    <source>
        <dbReference type="EMBL" id="SET54945.1"/>
    </source>
</evidence>
<dbReference type="PANTHER" id="PTHR30282:SF0">
    <property type="entry name" value="P-AMINOBENZOYL-GLUTAMATE TRANSPORT PROTEIN"/>
    <property type="match status" value="1"/>
</dbReference>
<sequence length="520" mass="56656">MEKTKVKKKSFVLRCLDGIEVVGNRLPPPMMIFIFLAAAIIVISGIGTALGWSATGEVYNTKSMQIEETTINIVNLFSVSGLRYMLSNVINNFMGYKSLGMMLTIMFGIGIAEYSGWLNGLIRKAVQITPYKLVTPMVVFIGAMSNLAENAGYVLFVPLAAMIFKACKKHPLAGIAAGFAGVSGGFAANLMISSGDAVLSGFSDMAAKIMDPNYNVVASCNYFFMATSVFLIVIMGTFVTEKIIIPRLGEYKENGDGTLIEESAEMSAKDEKALKIANFVFLGIILFIAVSCIPQNSWLRNPETGSLIDGSLLLDAIVPLFTILFFVPGLVYGRISGKFKNSRDLFNGFSNSMRTLSGFICVAFAASQFINYFNYTNLGRILSINGANVLQELNIGPIPLMLVFIVVSGFMNLFMTSASAKYAIFAPVFVPMFMTLGISPELTQVAYRIGDSCTNIIAPVLSSLPIILQAMKRYDKDSGFGTLVSCMLPYTVVFMVSWSIMLVIWMLLKLPLGPGAYIYM</sequence>
<feature type="transmembrane region" description="Helical" evidence="1">
    <location>
        <begin position="32"/>
        <end position="54"/>
    </location>
</feature>
<gene>
    <name evidence="2" type="ORF">SAMN05216313_10875</name>
</gene>
<name>A0A1I0F9S2_9FIRM</name>
<dbReference type="GO" id="GO:0015558">
    <property type="term" value="F:secondary active p-aminobenzoyl-glutamate transmembrane transporter activity"/>
    <property type="evidence" value="ECO:0007669"/>
    <property type="project" value="InterPro"/>
</dbReference>
<feature type="transmembrane region" description="Helical" evidence="1">
    <location>
        <begin position="98"/>
        <end position="117"/>
    </location>
</feature>
<keyword evidence="3" id="KW-1185">Reference proteome</keyword>
<dbReference type="RefSeq" id="WP_092362826.1">
    <property type="nucleotide sequence ID" value="NZ_CATZMQ010000009.1"/>
</dbReference>
<organism evidence="2 3">
    <name type="scientific">Enterocloster lavalensis</name>
    <dbReference type="NCBI Taxonomy" id="460384"/>
    <lineage>
        <taxon>Bacteria</taxon>
        <taxon>Bacillati</taxon>
        <taxon>Bacillota</taxon>
        <taxon>Clostridia</taxon>
        <taxon>Lachnospirales</taxon>
        <taxon>Lachnospiraceae</taxon>
        <taxon>Enterocloster</taxon>
    </lineage>
</organism>
<evidence type="ECO:0000256" key="1">
    <source>
        <dbReference type="SAM" id="Phobius"/>
    </source>
</evidence>
<keyword evidence="1" id="KW-0472">Membrane</keyword>
<feature type="transmembrane region" description="Helical" evidence="1">
    <location>
        <begin position="480"/>
        <end position="508"/>
    </location>
</feature>
<feature type="transmembrane region" description="Helical" evidence="1">
    <location>
        <begin position="395"/>
        <end position="415"/>
    </location>
</feature>
<feature type="transmembrane region" description="Helical" evidence="1">
    <location>
        <begin position="276"/>
        <end position="296"/>
    </location>
</feature>
<accession>A0A1I0F9S2</accession>
<feature type="transmembrane region" description="Helical" evidence="1">
    <location>
        <begin position="445"/>
        <end position="468"/>
    </location>
</feature>